<evidence type="ECO:0000256" key="4">
    <source>
        <dbReference type="ARBA" id="ARBA00022833"/>
    </source>
</evidence>
<proteinExistence type="predicted"/>
<evidence type="ECO:0000313" key="11">
    <source>
        <dbReference type="Proteomes" id="UP000015102"/>
    </source>
</evidence>
<keyword evidence="5 7" id="KW-0440">LIM domain</keyword>
<dbReference type="InterPro" id="IPR001781">
    <property type="entry name" value="Znf_LIM"/>
</dbReference>
<dbReference type="EMBL" id="CAQQ02394618">
    <property type="status" value="NOT_ANNOTATED_CDS"/>
    <property type="molecule type" value="Genomic_DNA"/>
</dbReference>
<feature type="region of interest" description="Disordered" evidence="8">
    <location>
        <begin position="119"/>
        <end position="155"/>
    </location>
</feature>
<evidence type="ECO:0000313" key="10">
    <source>
        <dbReference type="EnsemblMetazoa" id="MESCA007731-PA"/>
    </source>
</evidence>
<dbReference type="EnsemblMetazoa" id="MESCA007731-RA">
    <property type="protein sequence ID" value="MESCA007731-PA"/>
    <property type="gene ID" value="MESCA007731"/>
</dbReference>
<evidence type="ECO:0000256" key="6">
    <source>
        <dbReference type="ARBA" id="ARBA00023242"/>
    </source>
</evidence>
<keyword evidence="11" id="KW-1185">Reference proteome</keyword>
<evidence type="ECO:0000256" key="3">
    <source>
        <dbReference type="ARBA" id="ARBA00022737"/>
    </source>
</evidence>
<feature type="region of interest" description="Disordered" evidence="8">
    <location>
        <begin position="18"/>
        <end position="50"/>
    </location>
</feature>
<dbReference type="PANTHER" id="PTHR24215">
    <property type="entry name" value="RHO-GTPASE-ACTIVATING PROTEIN LRG1"/>
    <property type="match status" value="1"/>
</dbReference>
<dbReference type="Gene3D" id="2.10.110.10">
    <property type="entry name" value="Cysteine Rich Protein"/>
    <property type="match status" value="1"/>
</dbReference>
<keyword evidence="3" id="KW-0677">Repeat</keyword>
<reference evidence="10" key="2">
    <citation type="submission" date="2015-06" db="UniProtKB">
        <authorList>
            <consortium name="EnsemblMetazoa"/>
        </authorList>
    </citation>
    <scope>IDENTIFICATION</scope>
</reference>
<evidence type="ECO:0000259" key="9">
    <source>
        <dbReference type="PROSITE" id="PS50023"/>
    </source>
</evidence>
<dbReference type="EMBL" id="CAQQ02394617">
    <property type="status" value="NOT_ANNOTATED_CDS"/>
    <property type="molecule type" value="Genomic_DNA"/>
</dbReference>
<evidence type="ECO:0000256" key="1">
    <source>
        <dbReference type="ARBA" id="ARBA00004123"/>
    </source>
</evidence>
<dbReference type="PANTHER" id="PTHR24215:SF37">
    <property type="entry name" value="LIM ZINC-BINDING DOMAIN-CONTAINING PROTEIN"/>
    <property type="match status" value="1"/>
</dbReference>
<sequence length="228" mass="27062">MEVVEENCTTVVTVEKIEKKKTKKSKSSKNSMKKSFSKFDALQKKPENEQPEQKICQVCEKPVYKMEEILIKKKISFHRNCFKCVECRKPLSADFFQSEDGTLYCSIHWKKKFEKRIDDEEKENGTTPLRKTELIIRESNPVPLPPDVVRSSEKSSLGLEDLEKRNNRNIRSRFENGWNEKMAKMEDDEEDDSEFENDENEDNENRRQPKFSQMSEFRRSSNMELKRI</sequence>
<dbReference type="SUPFAM" id="SSF57716">
    <property type="entry name" value="Glucocorticoid receptor-like (DNA-binding domain)"/>
    <property type="match status" value="2"/>
</dbReference>
<feature type="compositionally biased region" description="Basic and acidic residues" evidence="8">
    <location>
        <begin position="41"/>
        <end position="50"/>
    </location>
</feature>
<accession>T1GVD5</accession>
<dbReference type="Proteomes" id="UP000015102">
    <property type="component" value="Unassembled WGS sequence"/>
</dbReference>
<organism evidence="10 11">
    <name type="scientific">Megaselia scalaris</name>
    <name type="common">Humpbacked fly</name>
    <name type="synonym">Phora scalaris</name>
    <dbReference type="NCBI Taxonomy" id="36166"/>
    <lineage>
        <taxon>Eukaryota</taxon>
        <taxon>Metazoa</taxon>
        <taxon>Ecdysozoa</taxon>
        <taxon>Arthropoda</taxon>
        <taxon>Hexapoda</taxon>
        <taxon>Insecta</taxon>
        <taxon>Pterygota</taxon>
        <taxon>Neoptera</taxon>
        <taxon>Endopterygota</taxon>
        <taxon>Diptera</taxon>
        <taxon>Brachycera</taxon>
        <taxon>Muscomorpha</taxon>
        <taxon>Platypezoidea</taxon>
        <taxon>Phoridae</taxon>
        <taxon>Megaseliini</taxon>
        <taxon>Megaselia</taxon>
    </lineage>
</organism>
<dbReference type="OMA" id="YEIDAAP"/>
<dbReference type="PROSITE" id="PS00478">
    <property type="entry name" value="LIM_DOMAIN_1"/>
    <property type="match status" value="1"/>
</dbReference>
<reference evidence="11" key="1">
    <citation type="submission" date="2013-02" db="EMBL/GenBank/DDBJ databases">
        <authorList>
            <person name="Hughes D."/>
        </authorList>
    </citation>
    <scope>NUCLEOTIDE SEQUENCE</scope>
    <source>
        <strain>Durham</strain>
        <strain evidence="11">NC isolate 2 -- Noor lab</strain>
    </source>
</reference>
<evidence type="ECO:0000256" key="5">
    <source>
        <dbReference type="ARBA" id="ARBA00023038"/>
    </source>
</evidence>
<dbReference type="HOGENOM" id="CLU_1215985_0_0_1"/>
<keyword evidence="2 7" id="KW-0479">Metal-binding</keyword>
<dbReference type="Pfam" id="PF00412">
    <property type="entry name" value="LIM"/>
    <property type="match status" value="1"/>
</dbReference>
<comment type="subcellular location">
    <subcellularLocation>
        <location evidence="1">Nucleus</location>
    </subcellularLocation>
</comment>
<feature type="compositionally biased region" description="Basic residues" evidence="8">
    <location>
        <begin position="19"/>
        <end position="36"/>
    </location>
</feature>
<evidence type="ECO:0000256" key="7">
    <source>
        <dbReference type="PROSITE-ProRule" id="PRU00125"/>
    </source>
</evidence>
<dbReference type="STRING" id="36166.T1GVD5"/>
<keyword evidence="6" id="KW-0539">Nucleus</keyword>
<dbReference type="SMART" id="SM00132">
    <property type="entry name" value="LIM"/>
    <property type="match status" value="1"/>
</dbReference>
<evidence type="ECO:0000256" key="8">
    <source>
        <dbReference type="SAM" id="MobiDB-lite"/>
    </source>
</evidence>
<feature type="compositionally biased region" description="Basic and acidic residues" evidence="8">
    <location>
        <begin position="216"/>
        <end position="228"/>
    </location>
</feature>
<dbReference type="GO" id="GO:0005737">
    <property type="term" value="C:cytoplasm"/>
    <property type="evidence" value="ECO:0007669"/>
    <property type="project" value="TreeGrafter"/>
</dbReference>
<feature type="compositionally biased region" description="Acidic residues" evidence="8">
    <location>
        <begin position="186"/>
        <end position="202"/>
    </location>
</feature>
<dbReference type="EMBL" id="CAQQ02394616">
    <property type="status" value="NOT_ANNOTATED_CDS"/>
    <property type="molecule type" value="Genomic_DNA"/>
</dbReference>
<evidence type="ECO:0000256" key="2">
    <source>
        <dbReference type="ARBA" id="ARBA00022723"/>
    </source>
</evidence>
<protein>
    <recommendedName>
        <fullName evidence="9">LIM zinc-binding domain-containing protein</fullName>
    </recommendedName>
</protein>
<feature type="region of interest" description="Disordered" evidence="8">
    <location>
        <begin position="170"/>
        <end position="228"/>
    </location>
</feature>
<keyword evidence="4 7" id="KW-0862">Zinc</keyword>
<dbReference type="EMBL" id="CAQQ02394619">
    <property type="status" value="NOT_ANNOTATED_CDS"/>
    <property type="molecule type" value="Genomic_DNA"/>
</dbReference>
<dbReference type="PROSITE" id="PS50023">
    <property type="entry name" value="LIM_DOMAIN_2"/>
    <property type="match status" value="1"/>
</dbReference>
<name>T1GVD5_MEGSC</name>
<dbReference type="AlphaFoldDB" id="T1GVD5"/>
<feature type="domain" description="LIM zinc-binding" evidence="9">
    <location>
        <begin position="54"/>
        <end position="115"/>
    </location>
</feature>
<dbReference type="GO" id="GO:0030036">
    <property type="term" value="P:actin cytoskeleton organization"/>
    <property type="evidence" value="ECO:0007669"/>
    <property type="project" value="TreeGrafter"/>
</dbReference>
<dbReference type="GO" id="GO:0046872">
    <property type="term" value="F:metal ion binding"/>
    <property type="evidence" value="ECO:0007669"/>
    <property type="project" value="UniProtKB-KW"/>
</dbReference>
<dbReference type="GO" id="GO:0005634">
    <property type="term" value="C:nucleus"/>
    <property type="evidence" value="ECO:0007669"/>
    <property type="project" value="UniProtKB-SubCell"/>
</dbReference>